<dbReference type="Gene3D" id="2.40.30.170">
    <property type="match status" value="1"/>
</dbReference>
<keyword evidence="14" id="KW-1185">Reference proteome</keyword>
<dbReference type="Pfam" id="PF26002">
    <property type="entry name" value="Beta-barrel_AprE"/>
    <property type="match status" value="1"/>
</dbReference>
<evidence type="ECO:0000256" key="7">
    <source>
        <dbReference type="ARBA" id="ARBA00022989"/>
    </source>
</evidence>
<feature type="coiled-coil region" evidence="10">
    <location>
        <begin position="239"/>
        <end position="288"/>
    </location>
</feature>
<comment type="subcellular location">
    <subcellularLocation>
        <location evidence="1 9">Cell inner membrane</location>
        <topology evidence="1 9">Single-pass membrane protein</topology>
    </subcellularLocation>
</comment>
<evidence type="ECO:0000256" key="3">
    <source>
        <dbReference type="ARBA" id="ARBA00022448"/>
    </source>
</evidence>
<dbReference type="Pfam" id="PF25994">
    <property type="entry name" value="HH_AprE"/>
    <property type="match status" value="1"/>
</dbReference>
<feature type="coiled-coil region" evidence="10">
    <location>
        <begin position="166"/>
        <end position="207"/>
    </location>
</feature>
<gene>
    <name evidence="13" type="primary">prsE_1</name>
    <name evidence="13" type="ORF">SIN8267_00106</name>
</gene>
<protein>
    <recommendedName>
        <fullName evidence="9">Membrane fusion protein (MFP) family protein</fullName>
    </recommendedName>
</protein>
<keyword evidence="4 9" id="KW-1003">Cell membrane</keyword>
<evidence type="ECO:0000256" key="8">
    <source>
        <dbReference type="ARBA" id="ARBA00023136"/>
    </source>
</evidence>
<comment type="similarity">
    <text evidence="2 9">Belongs to the membrane fusion protein (MFP) (TC 8.A.1) family.</text>
</comment>
<evidence type="ECO:0000313" key="13">
    <source>
        <dbReference type="EMBL" id="CAH0990023.1"/>
    </source>
</evidence>
<comment type="caution">
    <text evidence="13">The sequence shown here is derived from an EMBL/GenBank/DDBJ whole genome shotgun (WGS) entry which is preliminary data.</text>
</comment>
<keyword evidence="8 9" id="KW-0472">Membrane</keyword>
<dbReference type="InterPro" id="IPR010129">
    <property type="entry name" value="T1SS_HlyD"/>
</dbReference>
<dbReference type="Proteomes" id="UP000838100">
    <property type="component" value="Unassembled WGS sequence"/>
</dbReference>
<reference evidence="13" key="1">
    <citation type="submission" date="2021-12" db="EMBL/GenBank/DDBJ databases">
        <authorList>
            <person name="Rodrigo-Torres L."/>
            <person name="Arahal R. D."/>
            <person name="Lucena T."/>
        </authorList>
    </citation>
    <scope>NUCLEOTIDE SEQUENCE</scope>
    <source>
        <strain evidence="13">CECT 8267</strain>
    </source>
</reference>
<keyword evidence="6 9" id="KW-0812">Transmembrane</keyword>
<keyword evidence="10" id="KW-0175">Coiled coil</keyword>
<evidence type="ECO:0000256" key="1">
    <source>
        <dbReference type="ARBA" id="ARBA00004377"/>
    </source>
</evidence>
<keyword evidence="5 9" id="KW-0997">Cell inner membrane</keyword>
<keyword evidence="3 9" id="KW-0813">Transport</keyword>
<evidence type="ECO:0000256" key="4">
    <source>
        <dbReference type="ARBA" id="ARBA00022475"/>
    </source>
</evidence>
<dbReference type="NCBIfam" id="TIGR01843">
    <property type="entry name" value="type_I_hlyD"/>
    <property type="match status" value="1"/>
</dbReference>
<evidence type="ECO:0000313" key="14">
    <source>
        <dbReference type="Proteomes" id="UP000838100"/>
    </source>
</evidence>
<dbReference type="InterPro" id="IPR058982">
    <property type="entry name" value="Beta-barrel_AprE"/>
</dbReference>
<feature type="transmembrane region" description="Helical" evidence="9">
    <location>
        <begin position="38"/>
        <end position="56"/>
    </location>
</feature>
<proteinExistence type="inferred from homology"/>
<keyword evidence="7 9" id="KW-1133">Transmembrane helix</keyword>
<organism evidence="13 14">
    <name type="scientific">Sinobacterium norvegicum</name>
    <dbReference type="NCBI Taxonomy" id="1641715"/>
    <lineage>
        <taxon>Bacteria</taxon>
        <taxon>Pseudomonadati</taxon>
        <taxon>Pseudomonadota</taxon>
        <taxon>Gammaproteobacteria</taxon>
        <taxon>Cellvibrionales</taxon>
        <taxon>Spongiibacteraceae</taxon>
        <taxon>Sinobacterium</taxon>
    </lineage>
</organism>
<dbReference type="PRINTS" id="PR01490">
    <property type="entry name" value="RTXTOXIND"/>
</dbReference>
<evidence type="ECO:0000259" key="11">
    <source>
        <dbReference type="Pfam" id="PF25994"/>
    </source>
</evidence>
<evidence type="ECO:0000256" key="9">
    <source>
        <dbReference type="RuleBase" id="RU365093"/>
    </source>
</evidence>
<dbReference type="InterPro" id="IPR050739">
    <property type="entry name" value="MFP"/>
</dbReference>
<dbReference type="RefSeq" id="WP_237442720.1">
    <property type="nucleotide sequence ID" value="NZ_CAKLPX010000001.1"/>
</dbReference>
<evidence type="ECO:0000256" key="6">
    <source>
        <dbReference type="ARBA" id="ARBA00022692"/>
    </source>
</evidence>
<evidence type="ECO:0000256" key="5">
    <source>
        <dbReference type="ARBA" id="ARBA00022519"/>
    </source>
</evidence>
<evidence type="ECO:0000259" key="12">
    <source>
        <dbReference type="Pfam" id="PF26002"/>
    </source>
</evidence>
<dbReference type="SUPFAM" id="SSF56954">
    <property type="entry name" value="Outer membrane efflux proteins (OEP)"/>
    <property type="match status" value="1"/>
</dbReference>
<dbReference type="PANTHER" id="PTHR30386:SF26">
    <property type="entry name" value="TRANSPORT PROTEIN COMB"/>
    <property type="match status" value="1"/>
</dbReference>
<dbReference type="EMBL" id="CAKLPX010000001">
    <property type="protein sequence ID" value="CAH0990023.1"/>
    <property type="molecule type" value="Genomic_DNA"/>
</dbReference>
<evidence type="ECO:0000256" key="10">
    <source>
        <dbReference type="SAM" id="Coils"/>
    </source>
</evidence>
<dbReference type="InterPro" id="IPR058781">
    <property type="entry name" value="HH_AprE-like"/>
</dbReference>
<feature type="domain" description="AprE-like long alpha-helical hairpin" evidence="11">
    <location>
        <begin position="123"/>
        <end position="289"/>
    </location>
</feature>
<name>A0ABM9AAP5_9GAMM</name>
<evidence type="ECO:0000256" key="2">
    <source>
        <dbReference type="ARBA" id="ARBA00009477"/>
    </source>
</evidence>
<sequence length="443" mass="49246">MALFTNSRRQDKQLAEDLDFITDASAGQLMRSPNSSHILLWSVLALILVLLLWASLSTINEIVRGQGKAIPISHTQVIQSLEGGLVKSILVREGQAVNQNELLMELDETEASTGLVTSVAETSALLAEEIRLAAEVNENKPDFTEERKVHHDKYVDTQLQLYNIRQQDLVKTVNDLRLKVKKANQDLVSAEQQKKDLLHQLGLIQQQINMNKPLLDMGAISETAMIDIQQNYSRVKTEENKVANMIPGLEAEIERLEEQTKEVLISFKAKAQQQLAEVRTKLDIAQGKQTLKQTSVERTQLRSPVNGVVQKLYINTIGGVAKPGMPIIDVIPVGDEILVEAKVKPKDVGFLRVGQPAMVKITAFDFAVYGGLEGVVETVSADTITDPKGNSFYLIKVRVEKAWFDDGDQRLLVIPGMMATVDVSVAERSVLEFILKPLLRVLR</sequence>
<dbReference type="PANTHER" id="PTHR30386">
    <property type="entry name" value="MEMBRANE FUSION SUBUNIT OF EMRAB-TOLC MULTIDRUG EFFLUX PUMP"/>
    <property type="match status" value="1"/>
</dbReference>
<accession>A0ABM9AAP5</accession>
<feature type="domain" description="AprE-like beta-barrel" evidence="12">
    <location>
        <begin position="338"/>
        <end position="424"/>
    </location>
</feature>